<evidence type="ECO:0000313" key="4">
    <source>
        <dbReference type="Proteomes" id="UP001484535"/>
    </source>
</evidence>
<proteinExistence type="predicted"/>
<evidence type="ECO:0000313" key="3">
    <source>
        <dbReference type="EMBL" id="MEN7535723.1"/>
    </source>
</evidence>
<feature type="compositionally biased region" description="Pro residues" evidence="1">
    <location>
        <begin position="123"/>
        <end position="142"/>
    </location>
</feature>
<reference evidence="3 4" key="1">
    <citation type="submission" date="2024-05" db="EMBL/GenBank/DDBJ databases">
        <authorList>
            <person name="Park S."/>
        </authorList>
    </citation>
    <scope>NUCLEOTIDE SEQUENCE [LARGE SCALE GENOMIC DNA]</scope>
    <source>
        <strain evidence="3 4">DGU5</strain>
    </source>
</reference>
<feature type="compositionally biased region" description="Gly residues" evidence="1">
    <location>
        <begin position="156"/>
        <end position="165"/>
    </location>
</feature>
<comment type="caution">
    <text evidence="3">The sequence shown here is derived from an EMBL/GenBank/DDBJ whole genome shotgun (WGS) entry which is preliminary data.</text>
</comment>
<sequence>MRTIPSPRDMPIAGPLATRLRTRLPENLSHRAIALIVTVAIELLLLLVLLSLGMGITQPASQSSIISTFDASAPQSENTEPEEQTESADTDQPTPPTVPVEQAPTPTPLTPPTIVIPRENTIPAPPPTPQPSAAPEPQPSPRPSSSIRAVIRDDGGNIGPPGGAPRGSPDSEIVGRAPDGSPLYAAQWYREPYPSELSGYLSTARPPGWGLIACKTAPQWRVEDCQIVGESPQGSNIARSVLAASWQFLVRPPRVDGEYQVGSWVRIRIDYSRVASR</sequence>
<gene>
    <name evidence="3" type="ORF">ABDJ38_00865</name>
</gene>
<feature type="compositionally biased region" description="Low complexity" evidence="1">
    <location>
        <begin position="112"/>
        <end position="122"/>
    </location>
</feature>
<evidence type="ECO:0000256" key="2">
    <source>
        <dbReference type="SAM" id="Phobius"/>
    </source>
</evidence>
<keyword evidence="2" id="KW-1133">Transmembrane helix</keyword>
<feature type="compositionally biased region" description="Acidic residues" evidence="1">
    <location>
        <begin position="79"/>
        <end position="89"/>
    </location>
</feature>
<evidence type="ECO:0008006" key="5">
    <source>
        <dbReference type="Google" id="ProtNLM"/>
    </source>
</evidence>
<feature type="transmembrane region" description="Helical" evidence="2">
    <location>
        <begin position="32"/>
        <end position="56"/>
    </location>
</feature>
<dbReference type="Proteomes" id="UP001484535">
    <property type="component" value="Unassembled WGS sequence"/>
</dbReference>
<protein>
    <recommendedName>
        <fullName evidence="5">Protein TonB</fullName>
    </recommendedName>
</protein>
<feature type="compositionally biased region" description="Polar residues" evidence="1">
    <location>
        <begin position="69"/>
        <end position="78"/>
    </location>
</feature>
<name>A0ABV0CS70_9SPHN</name>
<dbReference type="RefSeq" id="WP_346783185.1">
    <property type="nucleotide sequence ID" value="NZ_JBDLBR010000001.1"/>
</dbReference>
<evidence type="ECO:0000256" key="1">
    <source>
        <dbReference type="SAM" id="MobiDB-lite"/>
    </source>
</evidence>
<keyword evidence="4" id="KW-1185">Reference proteome</keyword>
<feature type="region of interest" description="Disordered" evidence="1">
    <location>
        <begin position="69"/>
        <end position="179"/>
    </location>
</feature>
<accession>A0ABV0CS70</accession>
<keyword evidence="2" id="KW-0812">Transmembrane</keyword>
<organism evidence="3 4">
    <name type="scientific">Aurantiacibacter flavus</name>
    <dbReference type="NCBI Taxonomy" id="3145232"/>
    <lineage>
        <taxon>Bacteria</taxon>
        <taxon>Pseudomonadati</taxon>
        <taxon>Pseudomonadota</taxon>
        <taxon>Alphaproteobacteria</taxon>
        <taxon>Sphingomonadales</taxon>
        <taxon>Erythrobacteraceae</taxon>
        <taxon>Aurantiacibacter</taxon>
    </lineage>
</organism>
<dbReference type="EMBL" id="JBDLBR010000001">
    <property type="protein sequence ID" value="MEN7535723.1"/>
    <property type="molecule type" value="Genomic_DNA"/>
</dbReference>
<keyword evidence="2" id="KW-0472">Membrane</keyword>